<sequence>MAQTMLNIVRPTDMVGRYGGEEFAVMLPDTDIKGAHIAAERIRQAVSEAVIVMSDQSILPSVTISLGVAQMRPFETLEALIEAADAALYRAKKLGRNRVSD</sequence>
<proteinExistence type="predicted"/>
<dbReference type="GO" id="GO:0052621">
    <property type="term" value="F:diguanylate cyclase activity"/>
    <property type="evidence" value="ECO:0007669"/>
    <property type="project" value="UniProtKB-EC"/>
</dbReference>
<evidence type="ECO:0000259" key="3">
    <source>
        <dbReference type="PROSITE" id="PS50887"/>
    </source>
</evidence>
<accession>A0A1F6TDG4</accession>
<dbReference type="EC" id="2.7.7.65" evidence="1"/>
<evidence type="ECO:0000313" key="4">
    <source>
        <dbReference type="EMBL" id="OGI43187.1"/>
    </source>
</evidence>
<feature type="domain" description="GGDEF" evidence="3">
    <location>
        <begin position="1"/>
        <end position="101"/>
    </location>
</feature>
<dbReference type="SUPFAM" id="SSF55073">
    <property type="entry name" value="Nucleotide cyclase"/>
    <property type="match status" value="1"/>
</dbReference>
<evidence type="ECO:0000256" key="2">
    <source>
        <dbReference type="ARBA" id="ARBA00034247"/>
    </source>
</evidence>
<dbReference type="GO" id="GO:1902201">
    <property type="term" value="P:negative regulation of bacterial-type flagellum-dependent cell motility"/>
    <property type="evidence" value="ECO:0007669"/>
    <property type="project" value="TreeGrafter"/>
</dbReference>
<dbReference type="CDD" id="cd01949">
    <property type="entry name" value="GGDEF"/>
    <property type="match status" value="1"/>
</dbReference>
<dbReference type="InterPro" id="IPR000160">
    <property type="entry name" value="GGDEF_dom"/>
</dbReference>
<organism evidence="4 5">
    <name type="scientific">Candidatus Muproteobacteria bacterium RBG_16_65_31</name>
    <dbReference type="NCBI Taxonomy" id="1817759"/>
    <lineage>
        <taxon>Bacteria</taxon>
        <taxon>Pseudomonadati</taxon>
        <taxon>Pseudomonadota</taxon>
        <taxon>Candidatus Muproteobacteria</taxon>
    </lineage>
</organism>
<gene>
    <name evidence="4" type="ORF">A2V92_06490</name>
</gene>
<dbReference type="Gene3D" id="3.30.70.270">
    <property type="match status" value="1"/>
</dbReference>
<dbReference type="AlphaFoldDB" id="A0A1F6TDG4"/>
<evidence type="ECO:0000313" key="5">
    <source>
        <dbReference type="Proteomes" id="UP000179344"/>
    </source>
</evidence>
<comment type="catalytic activity">
    <reaction evidence="2">
        <text>2 GTP = 3',3'-c-di-GMP + 2 diphosphate</text>
        <dbReference type="Rhea" id="RHEA:24898"/>
        <dbReference type="ChEBI" id="CHEBI:33019"/>
        <dbReference type="ChEBI" id="CHEBI:37565"/>
        <dbReference type="ChEBI" id="CHEBI:58805"/>
        <dbReference type="EC" id="2.7.7.65"/>
    </reaction>
</comment>
<name>A0A1F6TDG4_9PROT</name>
<dbReference type="EMBL" id="MFST01000127">
    <property type="protein sequence ID" value="OGI43187.1"/>
    <property type="molecule type" value="Genomic_DNA"/>
</dbReference>
<dbReference type="GO" id="GO:0043709">
    <property type="term" value="P:cell adhesion involved in single-species biofilm formation"/>
    <property type="evidence" value="ECO:0007669"/>
    <property type="project" value="TreeGrafter"/>
</dbReference>
<dbReference type="SMART" id="SM00267">
    <property type="entry name" value="GGDEF"/>
    <property type="match status" value="1"/>
</dbReference>
<dbReference type="InterPro" id="IPR043128">
    <property type="entry name" value="Rev_trsase/Diguanyl_cyclase"/>
</dbReference>
<comment type="caution">
    <text evidence="4">The sequence shown here is derived from an EMBL/GenBank/DDBJ whole genome shotgun (WGS) entry which is preliminary data.</text>
</comment>
<dbReference type="PROSITE" id="PS50887">
    <property type="entry name" value="GGDEF"/>
    <property type="match status" value="1"/>
</dbReference>
<dbReference type="InterPro" id="IPR050469">
    <property type="entry name" value="Diguanylate_Cyclase"/>
</dbReference>
<dbReference type="PANTHER" id="PTHR45138:SF9">
    <property type="entry name" value="DIGUANYLATE CYCLASE DGCM-RELATED"/>
    <property type="match status" value="1"/>
</dbReference>
<evidence type="ECO:0000256" key="1">
    <source>
        <dbReference type="ARBA" id="ARBA00012528"/>
    </source>
</evidence>
<reference evidence="4 5" key="1">
    <citation type="journal article" date="2016" name="Nat. Commun.">
        <title>Thousands of microbial genomes shed light on interconnected biogeochemical processes in an aquifer system.</title>
        <authorList>
            <person name="Anantharaman K."/>
            <person name="Brown C.T."/>
            <person name="Hug L.A."/>
            <person name="Sharon I."/>
            <person name="Castelle C.J."/>
            <person name="Probst A.J."/>
            <person name="Thomas B.C."/>
            <person name="Singh A."/>
            <person name="Wilkins M.J."/>
            <person name="Karaoz U."/>
            <person name="Brodie E.L."/>
            <person name="Williams K.H."/>
            <person name="Hubbard S.S."/>
            <person name="Banfield J.F."/>
        </authorList>
    </citation>
    <scope>NUCLEOTIDE SEQUENCE [LARGE SCALE GENOMIC DNA]</scope>
</reference>
<dbReference type="GO" id="GO:0005886">
    <property type="term" value="C:plasma membrane"/>
    <property type="evidence" value="ECO:0007669"/>
    <property type="project" value="TreeGrafter"/>
</dbReference>
<dbReference type="NCBIfam" id="TIGR00254">
    <property type="entry name" value="GGDEF"/>
    <property type="match status" value="1"/>
</dbReference>
<dbReference type="Pfam" id="PF00990">
    <property type="entry name" value="GGDEF"/>
    <property type="match status" value="1"/>
</dbReference>
<dbReference type="Proteomes" id="UP000179344">
    <property type="component" value="Unassembled WGS sequence"/>
</dbReference>
<protein>
    <recommendedName>
        <fullName evidence="1">diguanylate cyclase</fullName>
        <ecNumber evidence="1">2.7.7.65</ecNumber>
    </recommendedName>
</protein>
<dbReference type="PANTHER" id="PTHR45138">
    <property type="entry name" value="REGULATORY COMPONENTS OF SENSORY TRANSDUCTION SYSTEM"/>
    <property type="match status" value="1"/>
</dbReference>
<dbReference type="InterPro" id="IPR029787">
    <property type="entry name" value="Nucleotide_cyclase"/>
</dbReference>